<comment type="caution">
    <text evidence="1">The sequence shown here is derived from an EMBL/GenBank/DDBJ whole genome shotgun (WGS) entry which is preliminary data.</text>
</comment>
<gene>
    <name evidence="1" type="ORF">Plo01_54500</name>
</gene>
<dbReference type="Proteomes" id="UP000616724">
    <property type="component" value="Unassembled WGS sequence"/>
</dbReference>
<dbReference type="AlphaFoldDB" id="A0A8J3W8N0"/>
<proteinExistence type="predicted"/>
<dbReference type="EMBL" id="BOOH01000045">
    <property type="protein sequence ID" value="GIH79021.1"/>
    <property type="molecule type" value="Genomic_DNA"/>
</dbReference>
<evidence type="ECO:0000313" key="1">
    <source>
        <dbReference type="EMBL" id="GIH79021.1"/>
    </source>
</evidence>
<keyword evidence="2" id="KW-1185">Reference proteome</keyword>
<name>A0A8J3W8N0_9ACTN</name>
<evidence type="ECO:0000313" key="2">
    <source>
        <dbReference type="Proteomes" id="UP000616724"/>
    </source>
</evidence>
<dbReference type="Pfam" id="PF08843">
    <property type="entry name" value="AbiEii"/>
    <property type="match status" value="1"/>
</dbReference>
<reference evidence="1 2" key="1">
    <citation type="submission" date="2021-01" db="EMBL/GenBank/DDBJ databases">
        <title>Whole genome shotgun sequence of Planobispora longispora NBRC 13918.</title>
        <authorList>
            <person name="Komaki H."/>
            <person name="Tamura T."/>
        </authorList>
    </citation>
    <scope>NUCLEOTIDE SEQUENCE [LARGE SCALE GENOMIC DNA]</scope>
    <source>
        <strain evidence="1 2">NBRC 13918</strain>
    </source>
</reference>
<accession>A0A8J3W8N0</accession>
<sequence>MMDPFHRRLIEIGLSVADQYGFALAGGYAVQAYGIVERPSEDVDLFGALDMDCPAAADHVAEAYRAAGYQAEILQSTERYVRMWISEHGTDQGCKVEVVADVRFRPPVRMEMGPVLHPDDVAAGKTEALFNRALARDFIDVDALVESGRYTRDQLLELAARRDAGFDREVFAEMLAYVRRRTDEEFGVYGVDTAEAEALRERFGVWEKELRKSE</sequence>
<protein>
    <submittedName>
        <fullName evidence="1">Uncharacterized protein</fullName>
    </submittedName>
</protein>
<dbReference type="InterPro" id="IPR014942">
    <property type="entry name" value="AbiEii"/>
</dbReference>
<organism evidence="1 2">
    <name type="scientific">Planobispora longispora</name>
    <dbReference type="NCBI Taxonomy" id="28887"/>
    <lineage>
        <taxon>Bacteria</taxon>
        <taxon>Bacillati</taxon>
        <taxon>Actinomycetota</taxon>
        <taxon>Actinomycetes</taxon>
        <taxon>Streptosporangiales</taxon>
        <taxon>Streptosporangiaceae</taxon>
        <taxon>Planobispora</taxon>
    </lineage>
</organism>